<evidence type="ECO:0000313" key="68">
    <source>
        <dbReference type="EMBL" id="HAB4534544.1"/>
    </source>
</evidence>
<evidence type="ECO:0000313" key="33">
    <source>
        <dbReference type="EMBL" id="ECK9185597.1"/>
    </source>
</evidence>
<evidence type="ECO:0000313" key="15">
    <source>
        <dbReference type="EMBL" id="EBO8617131.1"/>
    </source>
</evidence>
<evidence type="ECO:0000313" key="13">
    <source>
        <dbReference type="EMBL" id="EBO8410621.1"/>
    </source>
</evidence>
<dbReference type="EMBL" id="AAGDVW010000069">
    <property type="protein sequence ID" value="EBM8275967.1"/>
    <property type="molecule type" value="Genomic_DNA"/>
</dbReference>
<evidence type="ECO:0000313" key="30">
    <source>
        <dbReference type="EMBL" id="ECB5813203.1"/>
    </source>
</evidence>
<evidence type="ECO:0000313" key="78">
    <source>
        <dbReference type="EMBL" id="HAE1620338.1"/>
    </source>
</evidence>
<dbReference type="EMBL" id="CP052802">
    <property type="protein sequence ID" value="QJV35576.1"/>
    <property type="molecule type" value="Genomic_DNA"/>
</dbReference>
<dbReference type="EMBL" id="AAKOVI010000093">
    <property type="protein sequence ID" value="ECU0851546.1"/>
    <property type="molecule type" value="Genomic_DNA"/>
</dbReference>
<dbReference type="EMBL" id="AALLAD010000084">
    <property type="protein sequence ID" value="EDA7191504.1"/>
    <property type="molecule type" value="Genomic_DNA"/>
</dbReference>
<dbReference type="EMBL" id="AAHTGE010000029">
    <property type="protein sequence ID" value="ECA0964516.1"/>
    <property type="molecule type" value="Genomic_DNA"/>
</dbReference>
<dbReference type="InterPro" id="IPR052951">
    <property type="entry name" value="Tellurite_res_ion_channel"/>
</dbReference>
<dbReference type="EMBL" id="DAAGTL010000073">
    <property type="protein sequence ID" value="HAB4489779.1"/>
    <property type="molecule type" value="Genomic_DNA"/>
</dbReference>
<evidence type="ECO:0000313" key="37">
    <source>
        <dbReference type="EMBL" id="ECT3917302.1"/>
    </source>
</evidence>
<comment type="subcellular location">
    <subcellularLocation>
        <location evidence="1">Membrane</location>
        <topology evidence="1">Multi-pass membrane protein</topology>
    </subcellularLocation>
</comment>
<evidence type="ECO:0000256" key="7">
    <source>
        <dbReference type="SAM" id="Phobius"/>
    </source>
</evidence>
<evidence type="ECO:0000313" key="41">
    <source>
        <dbReference type="EMBL" id="ECU0950778.1"/>
    </source>
</evidence>
<evidence type="ECO:0000313" key="21">
    <source>
        <dbReference type="EMBL" id="EBX3966972.1"/>
    </source>
</evidence>
<keyword evidence="3" id="KW-0813">Transport</keyword>
<dbReference type="EMBL" id="DAAQYB010000116">
    <property type="protein sequence ID" value="HAE1346594.1"/>
    <property type="molecule type" value="Genomic_DNA"/>
</dbReference>
<dbReference type="EMBL" id="DAAGMO010000035">
    <property type="protein sequence ID" value="HAB3679894.1"/>
    <property type="molecule type" value="Genomic_DNA"/>
</dbReference>
<dbReference type="EMBL" id="AALOZA010000032">
    <property type="protein sequence ID" value="EDB8897652.1"/>
    <property type="molecule type" value="Genomic_DNA"/>
</dbReference>
<comment type="similarity">
    <text evidence="2">Belongs to the tellurite-resistance/dicarboxylate transporter (TDT) family.</text>
</comment>
<geneLocation type="plasmid" evidence="95">
    <name>pN17S0976</name>
</geneLocation>
<dbReference type="EMBL" id="DAASGO010000073">
    <property type="protein sequence ID" value="HAE5436264.1"/>
    <property type="molecule type" value="Genomic_DNA"/>
</dbReference>
<evidence type="ECO:0000313" key="36">
    <source>
        <dbReference type="EMBL" id="ECT1142776.1"/>
    </source>
</evidence>
<evidence type="ECO:0000313" key="38">
    <source>
        <dbReference type="EMBL" id="ECU0729758.1"/>
    </source>
</evidence>
<sequence>MYNEKKPALILNLPVSYYGIVLGIISTGFTWDYASRIWPVSHWVGDGLVALAMIIWGMLTLAFLYRFLRYPRSVFAEMRHPENSNFVSLLPTTTLLIATGIIPWSRPLATGVFCIGITTLVVYSVWQSAEFWRGAFPEEMVTPVLYLPTVAGNFIATTACVAFGYHTAGTVFLGAGLLSWLSLEPRILQRLRYSTTLSARLPPSLGIQLAPALVGSSAWLNLNGGECDTLVMVLFGYGLLQFLILLRLMPWYLSQPFNVSFWGFSFGLSAMAATGLHLAYDGNAVFFHILALPLFAFFNFAMVILLWQTTQLLVQGKLITYTRYDDKPGGMAPPFDNVVRTAVISPTISGFTMWMIQ</sequence>
<dbReference type="EMBL" id="DAATCB010000031">
    <property type="protein sequence ID" value="HAE7980139.1"/>
    <property type="molecule type" value="Genomic_DNA"/>
</dbReference>
<evidence type="ECO:0000256" key="5">
    <source>
        <dbReference type="ARBA" id="ARBA00022989"/>
    </source>
</evidence>
<dbReference type="EMBL" id="DAATTM010000035">
    <property type="protein sequence ID" value="HAF0041743.1"/>
    <property type="molecule type" value="Genomic_DNA"/>
</dbReference>
<dbReference type="EMBL" id="AALSGV010000035">
    <property type="protein sequence ID" value="EDC8474232.1"/>
    <property type="molecule type" value="Genomic_DNA"/>
</dbReference>
<dbReference type="EMBL" id="CP052804">
    <property type="protein sequence ID" value="QJV40343.1"/>
    <property type="molecule type" value="Genomic_DNA"/>
</dbReference>
<dbReference type="EMBL" id="DAAGQT010000034">
    <property type="protein sequence ID" value="HAB4175281.1"/>
    <property type="molecule type" value="Genomic_DNA"/>
</dbReference>
<evidence type="ECO:0000313" key="28">
    <source>
        <dbReference type="EMBL" id="ECB0126626.1"/>
    </source>
</evidence>
<dbReference type="EMBL" id="AAGJUI010000101">
    <property type="protein sequence ID" value="EBO8483171.1"/>
    <property type="molecule type" value="Genomic_DNA"/>
</dbReference>
<name>A0A3R0DCX1_SALIN</name>
<evidence type="ECO:0000256" key="1">
    <source>
        <dbReference type="ARBA" id="ARBA00004141"/>
    </source>
</evidence>
<feature type="transmembrane region" description="Helical" evidence="7">
    <location>
        <begin position="110"/>
        <end position="132"/>
    </location>
</feature>
<evidence type="ECO:0000313" key="14">
    <source>
        <dbReference type="EMBL" id="EBO8483171.1"/>
    </source>
</evidence>
<evidence type="ECO:0000313" key="69">
    <source>
        <dbReference type="EMBL" id="HAB4578734.1"/>
    </source>
</evidence>
<evidence type="ECO:0000313" key="92">
    <source>
        <dbReference type="EMBL" id="HAF7373510.1"/>
    </source>
</evidence>
<evidence type="ECO:0000313" key="77">
    <source>
        <dbReference type="EMBL" id="HAE1587816.1"/>
    </source>
</evidence>
<dbReference type="EMBL" id="DAAAKK010000036">
    <property type="protein sequence ID" value="HAA0876472.1"/>
    <property type="molecule type" value="Genomic_DNA"/>
</dbReference>
<reference evidence="49" key="3">
    <citation type="submission" date="2018-07" db="EMBL/GenBank/DDBJ databases">
        <authorList>
            <consortium name="NARMS: The National Antimicrobial Resistance Monitoring System"/>
        </authorList>
    </citation>
    <scope>NUCLEOTIDE SEQUENCE</scope>
    <source>
        <strain evidence="16">FSIS11919428</strain>
        <strain evidence="49">FSIS1605484</strain>
        <strain evidence="55">FSIS1710722</strain>
    </source>
</reference>
<evidence type="ECO:0000313" key="22">
    <source>
        <dbReference type="EMBL" id="EBY7803229.1"/>
    </source>
</evidence>
<evidence type="ECO:0000313" key="43">
    <source>
        <dbReference type="EMBL" id="ECU2848244.1"/>
    </source>
</evidence>
<dbReference type="EMBL" id="AAGUYX010000049">
    <property type="protein sequence ID" value="EBS2747457.1"/>
    <property type="molecule type" value="Genomic_DNA"/>
</dbReference>
<evidence type="ECO:0000313" key="61">
    <source>
        <dbReference type="EMBL" id="HAB2265047.1"/>
    </source>
</evidence>
<dbReference type="EMBL" id="AAHXAP010000030">
    <property type="protein sequence ID" value="ECB2703255.1"/>
    <property type="molecule type" value="Genomic_DNA"/>
</dbReference>
<evidence type="ECO:0000313" key="96">
    <source>
        <dbReference type="EMBL" id="QJV40343.1"/>
    </source>
</evidence>
<dbReference type="EMBL" id="AALOZJ010000041">
    <property type="protein sequence ID" value="EDB8944436.1"/>
    <property type="molecule type" value="Genomic_DNA"/>
</dbReference>
<evidence type="ECO:0000313" key="50">
    <source>
        <dbReference type="EMBL" id="EDA7191504.1"/>
    </source>
</evidence>
<proteinExistence type="inferred from homology"/>
<evidence type="ECO:0000313" key="45">
    <source>
        <dbReference type="EMBL" id="ECV3265340.1"/>
    </source>
</evidence>
<reference evidence="71" key="5">
    <citation type="submission" date="2019-10" db="EMBL/GenBank/DDBJ databases">
        <authorList>
            <consortium name="NCBI Pathogen Detection Project"/>
        </authorList>
    </citation>
    <scope>NUCLEOTIDE SEQUENCE</scope>
    <source>
        <strain evidence="88">07041415_broiler_meat_pESI_ESC-S_2007</strain>
        <strain evidence="73">09051564_79_broiler_meat_pESI_ESC-S_2009</strain>
        <strain evidence="82">12037823_11_broiler_chicken_pESI_CTX_M1_2012</strain>
        <strain evidence="57">13-3055</strain>
        <strain evidence="89">13002124_1_human_pESI_CTX_M1_2013</strain>
        <strain evidence="86">13002124_34_broiler meat_pESI_CTX_M1_2013</strain>
        <strain evidence="92">13065790_185_Pig_pESI_CTX_M1_2013</strain>
        <strain evidence="87">14026835_human_pESI_CTX_M65_2014</strain>
        <strain evidence="81">14035093_human_pESI_CTX_M1_2014</strain>
        <strain evidence="74">14057027_15_broiler_meat_pESI_CTX_M1_2014</strain>
        <strain evidence="71">Salmonella enterica</strain>
    </source>
</reference>
<dbReference type="EMBL" id="DAAMGU010000028">
    <property type="protein sequence ID" value="HAC6600610.1"/>
    <property type="molecule type" value="Genomic_DNA"/>
</dbReference>
<dbReference type="InterPro" id="IPR004695">
    <property type="entry name" value="SLAC1/Mae1/Ssu1/TehA"/>
</dbReference>
<dbReference type="EMBL" id="DAAGMV010000035">
    <property type="protein sequence ID" value="HAB3719634.1"/>
    <property type="molecule type" value="Genomic_DNA"/>
</dbReference>
<dbReference type="EMBL" id="AAKPLR010000070">
    <property type="protein sequence ID" value="ECU2848244.1"/>
    <property type="molecule type" value="Genomic_DNA"/>
</dbReference>
<dbReference type="EMBL" id="AAIGEA010000046">
    <property type="protein sequence ID" value="ECD8867076.1"/>
    <property type="molecule type" value="Genomic_DNA"/>
</dbReference>
<evidence type="ECO:0000313" key="51">
    <source>
        <dbReference type="EMBL" id="EDB8864471.1"/>
    </source>
</evidence>
<evidence type="ECO:0000313" key="58">
    <source>
        <dbReference type="EMBL" id="HAB1680139.1"/>
    </source>
</evidence>
<dbReference type="EMBL" id="DAAUEJ010000057">
    <property type="protein sequence ID" value="HAF1351208.1"/>
    <property type="molecule type" value="Genomic_DNA"/>
</dbReference>
<dbReference type="EMBL" id="DAAWCZ010000025">
    <property type="protein sequence ID" value="HAF7373510.1"/>
    <property type="molecule type" value="Genomic_DNA"/>
</dbReference>
<dbReference type="EMBL" id="AAHQXU010000088">
    <property type="protein sequence ID" value="EBZ3768193.1"/>
    <property type="molecule type" value="Genomic_DNA"/>
</dbReference>
<dbReference type="EMBL" id="DAAWGW010000060">
    <property type="protein sequence ID" value="HAF7840089.1"/>
    <property type="molecule type" value="Genomic_DNA"/>
</dbReference>
<dbReference type="EMBL" id="AAKOZE010000105">
    <property type="protein sequence ID" value="ECU1307447.1"/>
    <property type="molecule type" value="Genomic_DNA"/>
</dbReference>
<dbReference type="EMBL" id="AAKLTB010000119">
    <property type="protein sequence ID" value="ECT1142776.1"/>
    <property type="molecule type" value="Genomic_DNA"/>
</dbReference>
<evidence type="ECO:0000313" key="12">
    <source>
        <dbReference type="EMBL" id="EBO2481734.1"/>
    </source>
</evidence>
<dbReference type="EMBL" id="AAGUXB010000106">
    <property type="protein sequence ID" value="EBS2524617.1"/>
    <property type="molecule type" value="Genomic_DNA"/>
</dbReference>
<dbReference type="EMBL" id="DAATTN010000029">
    <property type="protein sequence ID" value="HAF0046492.1"/>
    <property type="molecule type" value="Genomic_DNA"/>
</dbReference>
<evidence type="ECO:0000313" key="90">
    <source>
        <dbReference type="EMBL" id="HAF1328474.1"/>
    </source>
</evidence>
<feature type="transmembrane region" description="Helical" evidence="7">
    <location>
        <begin position="261"/>
        <end position="280"/>
    </location>
</feature>
<evidence type="ECO:0000313" key="80">
    <source>
        <dbReference type="EMBL" id="HAE2609705.1"/>
    </source>
</evidence>
<dbReference type="EMBL" id="AAHWEZ010000045">
    <property type="protein sequence ID" value="ECB0126626.1"/>
    <property type="molecule type" value="Genomic_DNA"/>
</dbReference>
<evidence type="ECO:0000313" key="59">
    <source>
        <dbReference type="EMBL" id="HAB1724659.1"/>
    </source>
</evidence>
<dbReference type="EMBL" id="AAKSJL010000062">
    <property type="protein sequence ID" value="ECV5413506.1"/>
    <property type="molecule type" value="Genomic_DNA"/>
</dbReference>
<dbReference type="EMBL" id="AAHQZD010000049">
    <property type="protein sequence ID" value="EBZ3924751.1"/>
    <property type="molecule type" value="Genomic_DNA"/>
</dbReference>
<evidence type="ECO:0000313" key="62">
    <source>
        <dbReference type="EMBL" id="HAB3679894.1"/>
    </source>
</evidence>
<evidence type="ECO:0000313" key="84">
    <source>
        <dbReference type="EMBL" id="HAE5473554.1"/>
    </source>
</evidence>
<dbReference type="EMBL" id="DAASFJ010000029">
    <property type="protein sequence ID" value="HAE5292355.1"/>
    <property type="molecule type" value="Genomic_DNA"/>
</dbReference>
<evidence type="ECO:0000313" key="63">
    <source>
        <dbReference type="EMBL" id="HAB3719634.1"/>
    </source>
</evidence>
<evidence type="ECO:0000313" key="17">
    <source>
        <dbReference type="EMBL" id="EBO8932841.1"/>
    </source>
</evidence>
<evidence type="ECO:0000313" key="72">
    <source>
        <dbReference type="EMBL" id="HAB5776370.1"/>
    </source>
</evidence>
<evidence type="ECO:0000313" key="40">
    <source>
        <dbReference type="EMBL" id="ECU0931628.1"/>
    </source>
</evidence>
<evidence type="ECO:0000313" key="94">
    <source>
        <dbReference type="EMBL" id="HAF7840089.1"/>
    </source>
</evidence>
<dbReference type="EMBL" id="DAASNY010000036">
    <property type="protein sequence ID" value="HAE6309612.1"/>
    <property type="molecule type" value="Genomic_DNA"/>
</dbReference>
<evidence type="ECO:0000313" key="11">
    <source>
        <dbReference type="EMBL" id="EBO1800428.1"/>
    </source>
</evidence>
<dbReference type="EMBL" id="AAHYAN010000065">
    <property type="protein sequence ID" value="ECB5813203.1"/>
    <property type="molecule type" value="Genomic_DNA"/>
</dbReference>
<evidence type="ECO:0000313" key="35">
    <source>
        <dbReference type="EMBL" id="ECS9814786.1"/>
    </source>
</evidence>
<evidence type="ECO:0000313" key="73">
    <source>
        <dbReference type="EMBL" id="HAC6554324.1"/>
    </source>
</evidence>
<evidence type="ECO:0000313" key="32">
    <source>
        <dbReference type="EMBL" id="ECD8867076.1"/>
    </source>
</evidence>
<evidence type="ECO:0000313" key="54">
    <source>
        <dbReference type="EMBL" id="EDC8474232.1"/>
    </source>
</evidence>
<dbReference type="EMBL" id="DAAGAN010000030">
    <property type="protein sequence ID" value="HAB2265047.1"/>
    <property type="molecule type" value="Genomic_DNA"/>
</dbReference>
<dbReference type="EMBL" id="DAAGVG010000078">
    <property type="protein sequence ID" value="HAB4699570.1"/>
    <property type="molecule type" value="Genomic_DNA"/>
</dbReference>
<dbReference type="EMBL" id="AAGKAB010000065">
    <property type="protein sequence ID" value="EBO9088095.1"/>
    <property type="molecule type" value="Genomic_DNA"/>
</dbReference>
<evidence type="ECO:0000313" key="20">
    <source>
        <dbReference type="EMBL" id="EBS2747457.1"/>
    </source>
</evidence>
<evidence type="ECO:0000313" key="57">
    <source>
        <dbReference type="EMBL" id="HAA0876472.1"/>
    </source>
</evidence>
<evidence type="ECO:0000256" key="3">
    <source>
        <dbReference type="ARBA" id="ARBA00022448"/>
    </source>
</evidence>
<evidence type="ECO:0000313" key="93">
    <source>
        <dbReference type="EMBL" id="HAF7566828.1"/>
    </source>
</evidence>
<evidence type="ECO:0000256" key="2">
    <source>
        <dbReference type="ARBA" id="ARBA00008566"/>
    </source>
</evidence>
<dbReference type="EMBL" id="DAAHDX010000033">
    <property type="protein sequence ID" value="HAB5736217.1"/>
    <property type="molecule type" value="Genomic_DNA"/>
</dbReference>
<evidence type="ECO:0000313" key="49">
    <source>
        <dbReference type="EMBL" id="ECZ8878137.1"/>
    </source>
</evidence>
<evidence type="ECO:0000313" key="42">
    <source>
        <dbReference type="EMBL" id="ECU1307447.1"/>
    </source>
</evidence>
<reference evidence="95" key="6">
    <citation type="submission" date="2020-04" db="EMBL/GenBank/DDBJ databases">
        <title>The Salmonella enterica Resistant Infantis in Poultry (RIP) Clone Continues to Spread and Recombine in the United States.</title>
        <authorList>
            <person name="Tyson G.H."/>
            <person name="Li C."/>
            <person name="Harrison L."/>
            <person name="Martin G."/>
            <person name="Hsu C.-H."/>
            <person name="Tate H."/>
            <person name="Tran T.-T.T."/>
            <person name="Strain E."/>
            <person name="Zhao S."/>
        </authorList>
    </citation>
    <scope>NUCLEOTIDE SEQUENCE</scope>
    <source>
        <strain evidence="96">CVM N17S973</strain>
        <strain evidence="95">CVM N17S976</strain>
        <plasmid evidence="96">pN17S0973</plasmid>
        <plasmid evidence="95">pN17S0976</plasmid>
    </source>
</reference>
<dbReference type="EMBL" id="AALOYY010000028">
    <property type="protein sequence ID" value="EDB8864471.1"/>
    <property type="molecule type" value="Genomic_DNA"/>
</dbReference>
<dbReference type="InterPro" id="IPR038665">
    <property type="entry name" value="Voltage-dep_anion_channel_sf"/>
</dbReference>
<evidence type="ECO:0000313" key="25">
    <source>
        <dbReference type="EMBL" id="EBZ3924751.1"/>
    </source>
</evidence>
<dbReference type="EMBL" id="AAHPAG010000064">
    <property type="protein sequence ID" value="EBY7803229.1"/>
    <property type="molecule type" value="Genomic_DNA"/>
</dbReference>
<dbReference type="EMBL" id="AAGHXE010000123">
    <property type="protein sequence ID" value="EBO2481734.1"/>
    <property type="molecule type" value="Genomic_DNA"/>
</dbReference>
<evidence type="ECO:0000313" key="65">
    <source>
        <dbReference type="EMBL" id="HAB4175281.1"/>
    </source>
</evidence>
<dbReference type="EMBL" id="DAAGTV010000065">
    <property type="protein sequence ID" value="HAB4534544.1"/>
    <property type="molecule type" value="Genomic_DNA"/>
</dbReference>
<dbReference type="EMBL" id="AAKOWC010000101">
    <property type="protein sequence ID" value="ECU0950778.1"/>
    <property type="molecule type" value="Genomic_DNA"/>
</dbReference>
<evidence type="ECO:0000313" key="48">
    <source>
        <dbReference type="EMBL" id="ECY9479589.1"/>
    </source>
</evidence>
<dbReference type="CDD" id="cd09324">
    <property type="entry name" value="TDT_TehA"/>
    <property type="match status" value="1"/>
</dbReference>
<evidence type="ECO:0000313" key="87">
    <source>
        <dbReference type="EMBL" id="HAF0041743.1"/>
    </source>
</evidence>
<dbReference type="EMBL" id="DAAFVM010000028">
    <property type="protein sequence ID" value="HAB1680139.1"/>
    <property type="molecule type" value="Genomic_DNA"/>
</dbReference>
<dbReference type="EMBL" id="DAAQZO010000177">
    <property type="protein sequence ID" value="HAE1587816.1"/>
    <property type="molecule type" value="Genomic_DNA"/>
</dbReference>
<feature type="transmembrane region" description="Helical" evidence="7">
    <location>
        <begin position="43"/>
        <end position="65"/>
    </location>
</feature>
<geneLocation type="plasmid" evidence="96">
    <name>pN17S0973</name>
</geneLocation>
<keyword evidence="6 7" id="KW-0472">Membrane</keyword>
<dbReference type="EMBL" id="DAAWEB010000111">
    <property type="protein sequence ID" value="HAF7566828.1"/>
    <property type="molecule type" value="Genomic_DNA"/>
</dbReference>
<dbReference type="EMBL" id="AAKSRR010000054">
    <property type="protein sequence ID" value="ECV1009322.1"/>
    <property type="molecule type" value="Genomic_DNA"/>
</dbReference>
<protein>
    <submittedName>
        <fullName evidence="71">Dicarboxylate transporter/tellurite-resistance protein TehA</fullName>
    </submittedName>
</protein>
<evidence type="ECO:0000313" key="64">
    <source>
        <dbReference type="EMBL" id="HAB4151776.1"/>
    </source>
</evidence>
<evidence type="ECO:0000313" key="75">
    <source>
        <dbReference type="EMBL" id="HAC7056255.1"/>
    </source>
</evidence>
<dbReference type="EMBL" id="DAARAM010000032">
    <property type="protein sequence ID" value="HAE1620338.1"/>
    <property type="molecule type" value="Genomic_DNA"/>
</dbReference>
<dbReference type="NCBIfam" id="TIGR00816">
    <property type="entry name" value="tdt"/>
    <property type="match status" value="1"/>
</dbReference>
<dbReference type="EMBL" id="DAAGQM010000020">
    <property type="protein sequence ID" value="HAB4151776.1"/>
    <property type="molecule type" value="Genomic_DNA"/>
</dbReference>
<keyword evidence="95" id="KW-0614">Plasmid</keyword>
<accession>A0A3R0DCX1</accession>
<evidence type="ECO:0000313" key="95">
    <source>
        <dbReference type="EMBL" id="QJV35576.1"/>
    </source>
</evidence>
<feature type="transmembrane region" description="Helical" evidence="7">
    <location>
        <begin position="86"/>
        <end position="104"/>
    </location>
</feature>
<evidence type="ECO:0000313" key="60">
    <source>
        <dbReference type="EMBL" id="HAB1822925.1"/>
    </source>
</evidence>
<dbReference type="EMBL" id="AAGJYV010000050">
    <property type="protein sequence ID" value="EBO8932841.1"/>
    <property type="molecule type" value="Genomic_DNA"/>
</dbReference>
<evidence type="ECO:0000313" key="70">
    <source>
        <dbReference type="EMBL" id="HAB4699570.1"/>
    </source>
</evidence>
<evidence type="ECO:0000313" key="18">
    <source>
        <dbReference type="EMBL" id="EBO9088095.1"/>
    </source>
</evidence>
<evidence type="ECO:0000313" key="56">
    <source>
        <dbReference type="EMBL" id="EDG6141168.1"/>
    </source>
</evidence>
<evidence type="ECO:0000313" key="52">
    <source>
        <dbReference type="EMBL" id="EDB8897652.1"/>
    </source>
</evidence>
<keyword evidence="5 7" id="KW-1133">Transmembrane helix</keyword>
<dbReference type="EMBL" id="AAKLCC010000072">
    <property type="protein sequence ID" value="ECS9071636.1"/>
    <property type="molecule type" value="Genomic_DNA"/>
</dbReference>
<dbReference type="EMBL" id="AAKOVZ010000069">
    <property type="protein sequence ID" value="ECU0931628.1"/>
    <property type="molecule type" value="Genomic_DNA"/>
</dbReference>
<dbReference type="Pfam" id="PF03595">
    <property type="entry name" value="SLAC1"/>
    <property type="match status" value="1"/>
</dbReference>
<dbReference type="EMBL" id="AAHUFL010000055">
    <property type="protein sequence ID" value="ECA3974222.1"/>
    <property type="molecule type" value="Genomic_DNA"/>
</dbReference>
<dbReference type="GO" id="GO:0046583">
    <property type="term" value="F:monoatomic cation efflux transmembrane transporter activity"/>
    <property type="evidence" value="ECO:0007669"/>
    <property type="project" value="TreeGrafter"/>
</dbReference>
<dbReference type="Proteomes" id="UP000839930">
    <property type="component" value="Unassembled WGS sequence"/>
</dbReference>
<dbReference type="EMBL" id="AAKLIB010000079">
    <property type="protein sequence ID" value="ECS9814786.1"/>
    <property type="molecule type" value="Genomic_DNA"/>
</dbReference>
<evidence type="ECO:0000313" key="47">
    <source>
        <dbReference type="EMBL" id="ECX1649775.1"/>
    </source>
</evidence>
<dbReference type="PANTHER" id="PTHR37955">
    <property type="entry name" value="TELLURITE RESISTANCE PROTEIN TEHA"/>
    <property type="match status" value="1"/>
</dbReference>
<evidence type="ECO:0000313" key="74">
    <source>
        <dbReference type="EMBL" id="HAC6600610.1"/>
    </source>
</evidence>
<evidence type="ECO:0000313" key="86">
    <source>
        <dbReference type="EMBL" id="HAE7980139.1"/>
    </source>
</evidence>
<dbReference type="EMBL" id="AAIFWQ010000034">
    <property type="protein sequence ID" value="ECD7998662.1"/>
    <property type="molecule type" value="Genomic_DNA"/>
</dbReference>
<keyword evidence="4 7" id="KW-0812">Transmembrane</keyword>
<evidence type="ECO:0000313" key="67">
    <source>
        <dbReference type="EMBL" id="HAB4489779.1"/>
    </source>
</evidence>
<dbReference type="EMBL" id="DAASGW010000095">
    <property type="protein sequence ID" value="HAE5473554.1"/>
    <property type="molecule type" value="Genomic_DNA"/>
</dbReference>
<reference evidence="19" key="2">
    <citation type="submission" date="2018-07" db="EMBL/GenBank/DDBJ databases">
        <authorList>
            <person name="Ashton P.M."/>
            <person name="Dallman T."/>
            <person name="Nair S."/>
            <person name="De Pinna E."/>
            <person name="Peters T."/>
            <person name="Grant K."/>
        </authorList>
    </citation>
    <scope>NUCLEOTIDE SEQUENCE</scope>
    <source>
        <strain evidence="50">113036</strain>
        <strain evidence="22">464040</strain>
        <strain evidence="19">505460</strain>
        <strain evidence="21">516951</strain>
        <strain evidence="20">528553</strain>
        <strain evidence="28">563459</strain>
        <strain evidence="25">624378</strain>
        <strain evidence="32">707098</strain>
        <strain evidence="31">761617</strain>
    </source>
</reference>
<dbReference type="EMBL" id="AAGJWD010000051">
    <property type="protein sequence ID" value="EBO8617131.1"/>
    <property type="molecule type" value="Genomic_DNA"/>
</dbReference>
<evidence type="ECO:0000313" key="44">
    <source>
        <dbReference type="EMBL" id="ECV1009322.1"/>
    </source>
</evidence>
<evidence type="ECO:0000313" key="29">
    <source>
        <dbReference type="EMBL" id="ECB2703255.1"/>
    </source>
</evidence>
<dbReference type="EMBL" id="AAKSCF010000049">
    <property type="protein sequence ID" value="ECV3265340.1"/>
    <property type="molecule type" value="Genomic_DNA"/>
</dbReference>
<gene>
    <name evidence="71" type="primary">tehA</name>
    <name evidence="50" type="ORF">A3T68_22800</name>
    <name evidence="47" type="ORF">APS00_24110</name>
    <name evidence="48" type="ORF">AVV94_23940</name>
    <name evidence="49" type="ORF">AYO59_23775</name>
    <name evidence="55" type="ORF">B6H83_24075</name>
    <name evidence="56" type="ORF">B7096_23940</name>
    <name evidence="51" type="ORF">BCO02_22595</name>
    <name evidence="52" type="ORF">BCO11_23975</name>
    <name evidence="53" type="ORF">BCO24_23965</name>
    <name evidence="54" type="ORF">BKZ14_24055</name>
    <name evidence="37" type="ORF">D4Q57_24080</name>
    <name evidence="14" type="ORF">D6191_23120</name>
    <name evidence="22" type="ORF">D6K77_23955</name>
    <name evidence="96" type="ORF">D7G20_24010</name>
    <name evidence="95" type="ORF">D7G23_23210</name>
    <name evidence="38" type="ORF">DK644_23190</name>
    <name evidence="39" type="ORF">DK658_24520</name>
    <name evidence="34" type="ORF">DKR80_24560</name>
    <name evidence="40" type="ORF">DML76_24095</name>
    <name evidence="41" type="ORF">DML78_24430</name>
    <name evidence="42" type="ORF">DN939_24475</name>
    <name evidence="35" type="ORF">DNT91_24645</name>
    <name evidence="45" type="ORF">DOG78_24825</name>
    <name evidence="19" type="ORF">DRV16_23140</name>
    <name evidence="21" type="ORF">DRV51_24795</name>
    <name evidence="20" type="ORF">DRX68_24555</name>
    <name evidence="36" type="ORF">DTE60_23690</name>
    <name evidence="46" type="ORF">DUG45_24700</name>
    <name evidence="43" type="ORF">DVE59_24230</name>
    <name evidence="44" type="ORF">DZ830_24750</name>
    <name evidence="10" type="ORF">E3C53_23775</name>
    <name evidence="32" type="ORF">E4A09_24165</name>
    <name evidence="16" type="ORF">E4S80_23650</name>
    <name evidence="17" type="ORF">E7893_23530</name>
    <name evidence="12" type="ORF">E9406_22090</name>
    <name evidence="23" type="ORF">EAY49_24140</name>
    <name evidence="24" type="ORF">EAY59_24360</name>
    <name evidence="25" type="ORF">EBC42_24375</name>
    <name evidence="26" type="ORF">EI356_24400</name>
    <name evidence="15" type="ORF">EK920_23805</name>
    <name evidence="27" type="ORF">EKK94_24490</name>
    <name evidence="13" type="ORF">EM927_23390</name>
    <name evidence="9" type="ORF">EQ866_23685</name>
    <name evidence="28" type="ORF">EUQ70_24110</name>
    <name evidence="29" type="ORF">EVX96_17855</name>
    <name evidence="11" type="ORF">EX903_23540</name>
    <name evidence="30" type="ORF">EZK84_24055</name>
    <name evidence="18" type="ORF">FA731_23610</name>
    <name evidence="33" type="ORF">FD413_23720</name>
    <name evidence="8" type="ORF">FDA00_23535</name>
    <name evidence="31" type="ORF">FKX15_22765</name>
    <name evidence="73" type="ORF">G0B50_24950</name>
    <name evidence="74" type="ORF">G0B53_25045</name>
    <name evidence="75" type="ORF">G0E12_23785</name>
    <name evidence="76" type="ORF">G2961_22205</name>
    <name evidence="78" type="ORF">G2983_23995</name>
    <name evidence="80" type="ORF">G3333_004784</name>
    <name evidence="77" type="ORF">G3A17_20735</name>
    <name evidence="79" type="ORF">G3A25_21920</name>
    <name evidence="88" type="ORF">G4216_004776</name>
    <name evidence="87" type="ORF">G4217_004812</name>
    <name evidence="82" type="ORF">G4G82_004834</name>
    <name evidence="81" type="ORF">G4G86_004834</name>
    <name evidence="84" type="ORF">G4H61_004756</name>
    <name evidence="85" type="ORF">G4J40_004877</name>
    <name evidence="83" type="ORF">G4K06_004706</name>
    <name evidence="86" type="ORF">G4Q07_004831</name>
    <name evidence="93" type="ORF">G9266_004589</name>
    <name evidence="94" type="ORF">G9344_004719</name>
    <name evidence="91" type="ORF">G9F95_004799</name>
    <name evidence="90" type="ORF">G9G59_004828</name>
    <name evidence="89" type="ORF">G9W71_004835</name>
    <name evidence="92" type="ORF">G9Y62_004760</name>
    <name evidence="71" type="ORF">GB230_23870</name>
    <name evidence="61" type="ORF">GB310_23885</name>
    <name evidence="66" type="ORF">GB408_22000</name>
    <name evidence="72" type="ORF">GB553_23860</name>
    <name evidence="62" type="ORF">GBW26_23925</name>
    <name evidence="63" type="ORF">GBW98_23920</name>
    <name evidence="64" type="ORF">GBX42_21590</name>
    <name evidence="59" type="ORF">GBX99_24010</name>
    <name evidence="65" type="ORF">GBY47_24130</name>
    <name evidence="58" type="ORF">GBY48_24185</name>
    <name evidence="67" type="ORF">GBY68_23100</name>
    <name evidence="69" type="ORF">GBY81_22955</name>
    <name evidence="60" type="ORF">GBY90_23980</name>
    <name evidence="70" type="ORF">GBY91_23420</name>
    <name evidence="68" type="ORF">GBZ01_23560</name>
    <name evidence="57" type="ORF">GDL33_24180</name>
</gene>
<evidence type="ECO:0000313" key="76">
    <source>
        <dbReference type="EMBL" id="HAE1346594.1"/>
    </source>
</evidence>
<evidence type="ECO:0000313" key="19">
    <source>
        <dbReference type="EMBL" id="EBS2524617.1"/>
    </source>
</evidence>
<dbReference type="Gene3D" id="1.50.10.150">
    <property type="entry name" value="Voltage-dependent anion channel"/>
    <property type="match status" value="1"/>
</dbReference>
<dbReference type="InterPro" id="IPR011552">
    <property type="entry name" value="TehA/Mae1"/>
</dbReference>
<evidence type="ECO:0000313" key="34">
    <source>
        <dbReference type="EMBL" id="ECS9071636.1"/>
    </source>
</evidence>
<dbReference type="EMBL" id="AAMDBK010000053">
    <property type="protein sequence ID" value="EDG1267825.1"/>
    <property type="molecule type" value="Genomic_DNA"/>
</dbReference>
<dbReference type="AlphaFoldDB" id="A0A3R0DCX1"/>
<feature type="transmembrane region" description="Helical" evidence="7">
    <location>
        <begin position="171"/>
        <end position="188"/>
    </location>
</feature>
<evidence type="ECO:0000256" key="6">
    <source>
        <dbReference type="ARBA" id="ARBA00023136"/>
    </source>
</evidence>
<evidence type="ECO:0000313" key="66">
    <source>
        <dbReference type="EMBL" id="HAB4386892.1"/>
    </source>
</evidence>
<dbReference type="EMBL" id="AAGJYK010000066">
    <property type="protein sequence ID" value="EBO8904899.1"/>
    <property type="molecule type" value="Genomic_DNA"/>
</dbReference>
<dbReference type="EMBL" id="DAATVX010000029">
    <property type="protein sequence ID" value="HAF0343675.1"/>
    <property type="molecule type" value="Genomic_DNA"/>
</dbReference>
<dbReference type="EMBL" id="AAGDRP010000035">
    <property type="protein sequence ID" value="EBM7866435.1"/>
    <property type="molecule type" value="Genomic_DNA"/>
</dbReference>
<feature type="transmembrane region" description="Helical" evidence="7">
    <location>
        <begin position="9"/>
        <end position="31"/>
    </location>
</feature>
<evidence type="ECO:0000313" key="83">
    <source>
        <dbReference type="EMBL" id="HAE5436264.1"/>
    </source>
</evidence>
<dbReference type="EMBL" id="DAAMKJ010000028">
    <property type="protein sequence ID" value="HAC7056255.1"/>
    <property type="molecule type" value="Genomic_DNA"/>
</dbReference>
<dbReference type="InterPro" id="IPR039264">
    <property type="entry name" value="TehA"/>
</dbReference>
<evidence type="ECO:0000313" key="23">
    <source>
        <dbReference type="EMBL" id="EBZ3641035.1"/>
    </source>
</evidence>
<evidence type="ECO:0000313" key="53">
    <source>
        <dbReference type="EMBL" id="EDB8944436.1"/>
    </source>
</evidence>
<reference evidence="71" key="1">
    <citation type="journal article" date="2018" name="Genome Biol.">
        <title>SKESA: strategic k-mer extension for scrupulous assemblies.</title>
        <authorList>
            <person name="Souvorov A."/>
            <person name="Agarwala R."/>
            <person name="Lipman D.J."/>
        </authorList>
    </citation>
    <scope>NUCLEOTIDE SEQUENCE</scope>
    <source>
        <strain evidence="88">07041415_broiler_meat_pESI_ESC-S_2007</strain>
        <strain evidence="73">09051564_79_broiler_meat_pESI_ESC-S_2009</strain>
        <strain evidence="82">12037823_11_broiler_chicken_pESI_CTX_M1_2012</strain>
        <strain evidence="57">13-3055</strain>
        <strain evidence="89">13002124_1_human_pESI_CTX_M1_2013</strain>
        <strain evidence="86">13002124_34_broiler meat_pESI_CTX_M1_2013</strain>
        <strain evidence="92">13065790_185_Pig_pESI_CTX_M1_2013</strain>
        <strain evidence="87">14026835_human_pESI_CTX_M65_2014</strain>
        <strain evidence="81">14035093_human_pESI_CTX_M1_2014</strain>
        <strain evidence="74">14057027_15_broiler_meat_pESI_CTX_M1_2014</strain>
        <strain evidence="71">Salmonella enterica</strain>
    </source>
</reference>
<dbReference type="EMBL" id="AAGHRN010000055">
    <property type="protein sequence ID" value="EBO1800428.1"/>
    <property type="molecule type" value="Genomic_DNA"/>
</dbReference>
<dbReference type="EMBL" id="DAAHEK010000035">
    <property type="protein sequence ID" value="HAB5776370.1"/>
    <property type="molecule type" value="Genomic_DNA"/>
</dbReference>
<dbReference type="EMBL" id="DAAFVT010000034">
    <property type="protein sequence ID" value="HAB1724659.1"/>
    <property type="molecule type" value="Genomic_DNA"/>
</dbReference>
<evidence type="ECO:0000313" key="10">
    <source>
        <dbReference type="EMBL" id="EBM8275967.1"/>
    </source>
</evidence>
<evidence type="ECO:0000256" key="4">
    <source>
        <dbReference type="ARBA" id="ARBA00022692"/>
    </source>
</evidence>
<dbReference type="EMBL" id="DAAUEF010000028">
    <property type="protein sequence ID" value="HAF1328474.1"/>
    <property type="molecule type" value="Genomic_DNA"/>
</dbReference>
<evidence type="ECO:0000313" key="31">
    <source>
        <dbReference type="EMBL" id="ECD7998662.1"/>
    </source>
</evidence>
<dbReference type="EMBL" id="AAGJVM010000067">
    <property type="protein sequence ID" value="EBO8410621.1"/>
    <property type="molecule type" value="Genomic_DNA"/>
</dbReference>
<evidence type="ECO:0000313" key="46">
    <source>
        <dbReference type="EMBL" id="ECV5413506.1"/>
    </source>
</evidence>
<reference evidence="44" key="4">
    <citation type="submission" date="2018-08" db="EMBL/GenBank/DDBJ databases">
        <authorList>
            <consortium name="GenomeTrakr network: Whole genome sequencing for foodborne pathogen traceback"/>
        </authorList>
    </citation>
    <scope>NUCLEOTIDE SEQUENCE</scope>
    <source>
        <strain evidence="51">CFSAN037700</strain>
        <strain evidence="52">CFSAN037709</strain>
        <strain evidence="53">CFSAN037722</strain>
        <strain evidence="34">FSIS11809892</strain>
        <strain evidence="39">FSIS11809959</strain>
        <strain evidence="40">FSIS11810047</strain>
        <strain evidence="41">FSIS11810049</strain>
        <strain evidence="35">FSIS11810308</strain>
        <strain evidence="46">FSIS11811714</strain>
        <strain evidence="14">FSIS11813724</strain>
        <strain evidence="24">FSIS11814551</strain>
        <strain evidence="23">FSIS11814560</strain>
        <strain evidence="10">FSIS11919071</strain>
        <strain evidence="12">FSIS11919895</strain>
        <strain evidence="8">FSIS11920420</strain>
        <strain evidence="33">FSIS11920791</strain>
        <strain evidence="47">FSIS1504604</strain>
        <strain evidence="48">FSIS1505305</strain>
        <strain evidence="54">FSIS1607987</strain>
        <strain evidence="56">FSIS1700006</strain>
        <strain evidence="38">FSIS21821670</strain>
        <strain evidence="42">FSIS21821799</strain>
        <strain evidence="44">FSIS21821917</strain>
        <strain evidence="37">FSIS21822115</strain>
        <strain evidence="27">FSIS21823005</strain>
        <strain evidence="15">FSIS21823015</strain>
        <strain evidence="13">FSIS21823046</strain>
        <strain evidence="29">FSIS21923374</strain>
        <strain evidence="30">FSIS21923591</strain>
        <strain evidence="17">FSIS21923917</strain>
        <strain evidence="45">FSIS31800552</strain>
        <strain evidence="36">FSIS31800621</strain>
        <strain evidence="43">FSIS31800750</strain>
        <strain evidence="26">FSIS31801318</strain>
        <strain evidence="9">FSIS31901417</strain>
        <strain evidence="11">FSIS31901572</strain>
        <strain evidence="18">FSIS31901849</strain>
    </source>
</reference>
<evidence type="ECO:0000313" key="82">
    <source>
        <dbReference type="EMBL" id="HAE5306204.1"/>
    </source>
</evidence>
<evidence type="ECO:0000313" key="26">
    <source>
        <dbReference type="EMBL" id="ECA0964516.1"/>
    </source>
</evidence>
<evidence type="ECO:0000313" key="8">
    <source>
        <dbReference type="EMBL" id="EBL4738937.1"/>
    </source>
</evidence>
<dbReference type="EMBL" id="AAMETK010000031">
    <property type="protein sequence ID" value="EDG6141168.1"/>
    <property type="molecule type" value="Genomic_DNA"/>
</dbReference>
<dbReference type="EMBL" id="AALIFF010000051">
    <property type="protein sequence ID" value="ECZ8878137.1"/>
    <property type="molecule type" value="Genomic_DNA"/>
</dbReference>
<evidence type="ECO:0000313" key="39">
    <source>
        <dbReference type="EMBL" id="ECU0851546.1"/>
    </source>
</evidence>
<dbReference type="EMBL" id="AAKOUH010000094">
    <property type="protein sequence ID" value="ECU0729758.1"/>
    <property type="molecule type" value="Genomic_DNA"/>
</dbReference>
<evidence type="ECO:0000313" key="88">
    <source>
        <dbReference type="EMBL" id="HAF0046492.1"/>
    </source>
</evidence>
<dbReference type="EMBL" id="DAAGSN010000169">
    <property type="protein sequence ID" value="HAB4386892.1"/>
    <property type="molecule type" value="Genomic_DNA"/>
</dbReference>
<evidence type="ECO:0000313" key="79">
    <source>
        <dbReference type="EMBL" id="HAE1682712.1"/>
    </source>
</evidence>
<dbReference type="EMBL" id="AAFZEX010000060">
    <property type="protein sequence ID" value="EBL4738937.1"/>
    <property type="molecule type" value="Genomic_DNA"/>
</dbReference>
<evidence type="ECO:0000313" key="24">
    <source>
        <dbReference type="EMBL" id="EBZ3768193.1"/>
    </source>
</evidence>
<dbReference type="GO" id="GO:0005886">
    <property type="term" value="C:plasma membrane"/>
    <property type="evidence" value="ECO:0007669"/>
    <property type="project" value="TreeGrafter"/>
</dbReference>
<dbReference type="EMBL" id="DAAMGN010000028">
    <property type="protein sequence ID" value="HAC6554324.1"/>
    <property type="molecule type" value="Genomic_DNA"/>
</dbReference>
<dbReference type="NCBIfam" id="NF008032">
    <property type="entry name" value="PRK10764.1"/>
    <property type="match status" value="1"/>
</dbReference>
<feature type="transmembrane region" description="Helical" evidence="7">
    <location>
        <begin position="286"/>
        <end position="307"/>
    </location>
</feature>
<evidence type="ECO:0000313" key="91">
    <source>
        <dbReference type="EMBL" id="HAF1351208.1"/>
    </source>
</evidence>
<evidence type="ECO:0000313" key="89">
    <source>
        <dbReference type="EMBL" id="HAF0343675.1"/>
    </source>
</evidence>
<evidence type="ECO:0000313" key="16">
    <source>
        <dbReference type="EMBL" id="EBO8904899.1"/>
    </source>
</evidence>
<dbReference type="EMBL" id="DAARIV010000068">
    <property type="protein sequence ID" value="HAE2609705.1"/>
    <property type="molecule type" value="Genomic_DNA"/>
</dbReference>
<evidence type="ECO:0000313" key="27">
    <source>
        <dbReference type="EMBL" id="ECA3974222.1"/>
    </source>
</evidence>
<dbReference type="PANTHER" id="PTHR37955:SF1">
    <property type="entry name" value="DEP DOMAIN-CONTAINING PROTEIN"/>
    <property type="match status" value="1"/>
</dbReference>
<dbReference type="EMBL" id="DAAFWO010000028">
    <property type="protein sequence ID" value="HAB1822925.1"/>
    <property type="molecule type" value="Genomic_DNA"/>
</dbReference>
<dbReference type="EMBL" id="DAASFK010000031">
    <property type="protein sequence ID" value="HAE5306204.1"/>
    <property type="molecule type" value="Genomic_DNA"/>
</dbReference>
<feature type="transmembrane region" description="Helical" evidence="7">
    <location>
        <begin position="231"/>
        <end position="249"/>
    </location>
</feature>
<dbReference type="EMBL" id="DAAGUF010000096">
    <property type="protein sequence ID" value="HAB4578734.1"/>
    <property type="molecule type" value="Genomic_DNA"/>
</dbReference>
<dbReference type="EMBL" id="AALGHN010000031">
    <property type="protein sequence ID" value="ECY9479589.1"/>
    <property type="molecule type" value="Genomic_DNA"/>
</dbReference>
<evidence type="ECO:0000313" key="55">
    <source>
        <dbReference type="EMBL" id="EDG1267825.1"/>
    </source>
</evidence>
<dbReference type="EMBL" id="AAKMPT010000086">
    <property type="protein sequence ID" value="ECT3917302.1"/>
    <property type="molecule type" value="Genomic_DNA"/>
</dbReference>
<dbReference type="EMBL" id="AAHQWV010000060">
    <property type="protein sequence ID" value="EBZ3641035.1"/>
    <property type="molecule type" value="Genomic_DNA"/>
</dbReference>
<evidence type="ECO:0000313" key="81">
    <source>
        <dbReference type="EMBL" id="HAE5292355.1"/>
    </source>
</evidence>
<evidence type="ECO:0000313" key="71">
    <source>
        <dbReference type="EMBL" id="HAB5736217.1"/>
    </source>
</evidence>
<dbReference type="EMBL" id="AAKYXH010000036">
    <property type="protein sequence ID" value="ECX1649775.1"/>
    <property type="molecule type" value="Genomic_DNA"/>
</dbReference>
<dbReference type="EMBL" id="AAJEAI010000036">
    <property type="protein sequence ID" value="ECK9185597.1"/>
    <property type="molecule type" value="Genomic_DNA"/>
</dbReference>
<evidence type="ECO:0000313" key="85">
    <source>
        <dbReference type="EMBL" id="HAE6309612.1"/>
    </source>
</evidence>
<evidence type="ECO:0000313" key="9">
    <source>
        <dbReference type="EMBL" id="EBM7866435.1"/>
    </source>
</evidence>
<dbReference type="EMBL" id="DAARBA010000109">
    <property type="protein sequence ID" value="HAE1682712.1"/>
    <property type="molecule type" value="Genomic_DNA"/>
</dbReference>
<dbReference type="EMBL" id="AAHLCX010000044">
    <property type="protein sequence ID" value="EBX3966972.1"/>
    <property type="molecule type" value="Genomic_DNA"/>
</dbReference>
<organism evidence="71">
    <name type="scientific">Salmonella infantis</name>
    <dbReference type="NCBI Taxonomy" id="595"/>
    <lineage>
        <taxon>Bacteria</taxon>
        <taxon>Pseudomonadati</taxon>
        <taxon>Pseudomonadota</taxon>
        <taxon>Gammaproteobacteria</taxon>
        <taxon>Enterobacterales</taxon>
        <taxon>Enterobacteriaceae</taxon>
        <taxon>Salmonella</taxon>
    </lineage>
</organism>